<accession>A0A928Z641</accession>
<dbReference type="PANTHER" id="PTHR35333">
    <property type="entry name" value="BETA-LACTAMASE"/>
    <property type="match status" value="1"/>
</dbReference>
<dbReference type="Gene3D" id="3.40.710.10">
    <property type="entry name" value="DD-peptidase/beta-lactamase superfamily"/>
    <property type="match status" value="1"/>
</dbReference>
<dbReference type="InterPro" id="IPR045155">
    <property type="entry name" value="Beta-lactam_cat"/>
</dbReference>
<feature type="compositionally biased region" description="Basic residues" evidence="1">
    <location>
        <begin position="76"/>
        <end position="88"/>
    </location>
</feature>
<sequence>MKRKGHTPFMRDPNRFSNRKRAPQPSKSTVARRGAGNPREANQRRSGGTKRRRDRKSSGGNLFAALLGLSQGRSSRGVKAKRSRRKPKSATTPNRLVNLRTVTAGAGGRSRRAPAAVIPFERQSNRSRRRPARRRSTTAPQNLVQLPVPRTTSGKLMLYGARLVVFGVGIGVLAGTMLSVWDPASRLTAGSPSNAAKVAEVKPVAALQLGQEIADLKGKVVALVGQQKESQAGVMLLDLDNNAYVDVNASEVFPAASTIKFPILVAFFQDVDAGKIRLTESLAMQKSQVAKEAGSMQYQPVGTEFTALETATNMMVVSDNTATNMLIDRLGGMSALNQRFQSWGLNATVLQNPLPDIKATNTTSPKDLAALMSQVQKGQLISMKSRDRLLAIMRQIQNDSLLPQGLGKGATIAHKTGTLGVLLGDIGLIDTANGKSYLASVLVKRPRNDLGAEQLVQQISRVAYQRFNQVQGATQKFERPRIAQPPN</sequence>
<evidence type="ECO:0000313" key="5">
    <source>
        <dbReference type="Proteomes" id="UP000625316"/>
    </source>
</evidence>
<dbReference type="AlphaFoldDB" id="A0A928Z641"/>
<dbReference type="GO" id="GO:0030655">
    <property type="term" value="P:beta-lactam antibiotic catabolic process"/>
    <property type="evidence" value="ECO:0007669"/>
    <property type="project" value="InterPro"/>
</dbReference>
<dbReference type="PANTHER" id="PTHR35333:SF4">
    <property type="entry name" value="SLR0121 PROTEIN"/>
    <property type="match status" value="1"/>
</dbReference>
<protein>
    <submittedName>
        <fullName evidence="4">Serine hydrolase</fullName>
    </submittedName>
</protein>
<keyword evidence="4" id="KW-0378">Hydrolase</keyword>
<feature type="domain" description="Beta-lactamase class A catalytic" evidence="3">
    <location>
        <begin position="233"/>
        <end position="443"/>
    </location>
</feature>
<dbReference type="InterPro" id="IPR012338">
    <property type="entry name" value="Beta-lactam/transpept-like"/>
</dbReference>
<feature type="transmembrane region" description="Helical" evidence="2">
    <location>
        <begin position="159"/>
        <end position="181"/>
    </location>
</feature>
<evidence type="ECO:0000313" key="4">
    <source>
        <dbReference type="EMBL" id="MBE9032208.1"/>
    </source>
</evidence>
<dbReference type="InterPro" id="IPR000871">
    <property type="entry name" value="Beta-lactam_class-A"/>
</dbReference>
<comment type="caution">
    <text evidence="4">The sequence shown here is derived from an EMBL/GenBank/DDBJ whole genome shotgun (WGS) entry which is preliminary data.</text>
</comment>
<evidence type="ECO:0000256" key="1">
    <source>
        <dbReference type="SAM" id="MobiDB-lite"/>
    </source>
</evidence>
<dbReference type="GO" id="GO:0046677">
    <property type="term" value="P:response to antibiotic"/>
    <property type="evidence" value="ECO:0007669"/>
    <property type="project" value="InterPro"/>
</dbReference>
<feature type="region of interest" description="Disordered" evidence="1">
    <location>
        <begin position="1"/>
        <end position="141"/>
    </location>
</feature>
<proteinExistence type="predicted"/>
<feature type="compositionally biased region" description="Basic residues" evidence="1">
    <location>
        <begin position="125"/>
        <end position="136"/>
    </location>
</feature>
<keyword evidence="2" id="KW-0472">Membrane</keyword>
<evidence type="ECO:0000256" key="2">
    <source>
        <dbReference type="SAM" id="Phobius"/>
    </source>
</evidence>
<organism evidence="4 5">
    <name type="scientific">Romeriopsis navalis LEGE 11480</name>
    <dbReference type="NCBI Taxonomy" id="2777977"/>
    <lineage>
        <taxon>Bacteria</taxon>
        <taxon>Bacillati</taxon>
        <taxon>Cyanobacteriota</taxon>
        <taxon>Cyanophyceae</taxon>
        <taxon>Leptolyngbyales</taxon>
        <taxon>Leptolyngbyaceae</taxon>
        <taxon>Romeriopsis</taxon>
        <taxon>Romeriopsis navalis</taxon>
    </lineage>
</organism>
<gene>
    <name evidence="4" type="ORF">IQ266_20930</name>
</gene>
<name>A0A928Z641_9CYAN</name>
<dbReference type="SUPFAM" id="SSF56601">
    <property type="entry name" value="beta-lactamase/transpeptidase-like"/>
    <property type="match status" value="1"/>
</dbReference>
<dbReference type="EMBL" id="JADEXQ010000093">
    <property type="protein sequence ID" value="MBE9032208.1"/>
    <property type="molecule type" value="Genomic_DNA"/>
</dbReference>
<keyword evidence="2" id="KW-1133">Transmembrane helix</keyword>
<keyword evidence="5" id="KW-1185">Reference proteome</keyword>
<dbReference type="GO" id="GO:0008800">
    <property type="term" value="F:beta-lactamase activity"/>
    <property type="evidence" value="ECO:0007669"/>
    <property type="project" value="InterPro"/>
</dbReference>
<dbReference type="Pfam" id="PF13354">
    <property type="entry name" value="Beta-lactamase2"/>
    <property type="match status" value="1"/>
</dbReference>
<keyword evidence="2" id="KW-0812">Transmembrane</keyword>
<dbReference type="Proteomes" id="UP000625316">
    <property type="component" value="Unassembled WGS sequence"/>
</dbReference>
<evidence type="ECO:0000259" key="3">
    <source>
        <dbReference type="Pfam" id="PF13354"/>
    </source>
</evidence>
<reference evidence="4" key="1">
    <citation type="submission" date="2020-10" db="EMBL/GenBank/DDBJ databases">
        <authorList>
            <person name="Castelo-Branco R."/>
            <person name="Eusebio N."/>
            <person name="Adriana R."/>
            <person name="Vieira A."/>
            <person name="Brugerolle De Fraissinette N."/>
            <person name="Rezende De Castro R."/>
            <person name="Schneider M.P."/>
            <person name="Vasconcelos V."/>
            <person name="Leao P.N."/>
        </authorList>
    </citation>
    <scope>NUCLEOTIDE SEQUENCE</scope>
    <source>
        <strain evidence="4">LEGE 11480</strain>
    </source>
</reference>